<dbReference type="PANTHER" id="PTHR39466">
    <property type="entry name" value="RGS DOMAIN-CONTAINING PROTEIN"/>
    <property type="match status" value="1"/>
</dbReference>
<keyword evidence="2" id="KW-1133">Transmembrane helix</keyword>
<feature type="transmembrane region" description="Helical" evidence="2">
    <location>
        <begin position="425"/>
        <end position="447"/>
    </location>
</feature>
<dbReference type="SUPFAM" id="SSF48097">
    <property type="entry name" value="Regulator of G-protein signaling, RGS"/>
    <property type="match status" value="1"/>
</dbReference>
<sequence>MGVPLTYTRPKHVDAQSLASHDTVPGSATAESVRSGTSGTSGNGIPESLAFDNIINGGTCPPMTVRDFMNYLIYIEHAAENLQFFLWYKDYVARFGSADTTDLALSPEWTQTMEDEVVARLRKDNADKMRRRNTMAAAMFKGTDFEKQGHGNGSSNNPFTTPPRGSHDAPDQESVYTASHAPSSTVATYRSQASEAFHAAGAKQPFSIQLFREEINRIIATYIMDGAPRQLNLSAWEQKAAVQALSHTTHPSALRLIVAAVETTLRRQAHPNFVRWSICNGNPARVLFARCLGVGTILLGVVAGVVLCLGGAGRGWRALVAVAFVVGISTLVAAYKGMCVVLHGMHHRHVRPWELFTQDTEKDGAGAGAASLGASKTSLESFGSSNSYEDEPWVVRYEKRNVVRKVFDREVWIQEPALRQIQDTIFIQSILASLLLGGVLTAIFVAVPGGHLF</sequence>
<evidence type="ECO:0000256" key="1">
    <source>
        <dbReference type="SAM" id="MobiDB-lite"/>
    </source>
</evidence>
<keyword evidence="4" id="KW-1185">Reference proteome</keyword>
<feature type="compositionally biased region" description="Polar residues" evidence="1">
    <location>
        <begin position="29"/>
        <end position="40"/>
    </location>
</feature>
<protein>
    <submittedName>
        <fullName evidence="3">Regulator of G protein signaling superfamily</fullName>
    </submittedName>
</protein>
<dbReference type="AlphaFoldDB" id="A0A545VU23"/>
<dbReference type="OrthoDB" id="3232309at2759"/>
<evidence type="ECO:0000256" key="2">
    <source>
        <dbReference type="SAM" id="Phobius"/>
    </source>
</evidence>
<feature type="region of interest" description="Disordered" evidence="1">
    <location>
        <begin position="16"/>
        <end position="44"/>
    </location>
</feature>
<evidence type="ECO:0000313" key="3">
    <source>
        <dbReference type="EMBL" id="TQV93473.1"/>
    </source>
</evidence>
<dbReference type="InterPro" id="IPR044926">
    <property type="entry name" value="RGS_subdomain_2"/>
</dbReference>
<proteinExistence type="predicted"/>
<dbReference type="Proteomes" id="UP000315783">
    <property type="component" value="Unassembled WGS sequence"/>
</dbReference>
<organism evidence="3 4">
    <name type="scientific">Cordyceps javanica</name>
    <dbReference type="NCBI Taxonomy" id="43265"/>
    <lineage>
        <taxon>Eukaryota</taxon>
        <taxon>Fungi</taxon>
        <taxon>Dikarya</taxon>
        <taxon>Ascomycota</taxon>
        <taxon>Pezizomycotina</taxon>
        <taxon>Sordariomycetes</taxon>
        <taxon>Hypocreomycetidae</taxon>
        <taxon>Hypocreales</taxon>
        <taxon>Cordycipitaceae</taxon>
        <taxon>Cordyceps</taxon>
    </lineage>
</organism>
<dbReference type="PANTHER" id="PTHR39466:SF1">
    <property type="entry name" value="RGS DOMAIN-CONTAINING PROTEIN"/>
    <property type="match status" value="1"/>
</dbReference>
<dbReference type="InterPro" id="IPR036305">
    <property type="entry name" value="RGS_sf"/>
</dbReference>
<keyword evidence="2" id="KW-0812">Transmembrane</keyword>
<accession>A0A545VU23</accession>
<dbReference type="EMBL" id="SPUK01000012">
    <property type="protein sequence ID" value="TQV93473.1"/>
    <property type="molecule type" value="Genomic_DNA"/>
</dbReference>
<name>A0A545VU23_9HYPO</name>
<dbReference type="STRING" id="43265.A0A545VU23"/>
<dbReference type="Gene3D" id="1.10.167.10">
    <property type="entry name" value="Regulator of G-protein Signalling 4, domain 2"/>
    <property type="match status" value="1"/>
</dbReference>
<evidence type="ECO:0000313" key="4">
    <source>
        <dbReference type="Proteomes" id="UP000315783"/>
    </source>
</evidence>
<gene>
    <name evidence="3" type="ORF">IF1G_08051</name>
</gene>
<feature type="region of interest" description="Disordered" evidence="1">
    <location>
        <begin position="144"/>
        <end position="181"/>
    </location>
</feature>
<feature type="transmembrane region" description="Helical" evidence="2">
    <location>
        <begin position="316"/>
        <end position="335"/>
    </location>
</feature>
<comment type="caution">
    <text evidence="3">The sequence shown here is derived from an EMBL/GenBank/DDBJ whole genome shotgun (WGS) entry which is preliminary data.</text>
</comment>
<feature type="transmembrane region" description="Helical" evidence="2">
    <location>
        <begin position="287"/>
        <end position="309"/>
    </location>
</feature>
<reference evidence="3 4" key="1">
    <citation type="journal article" date="2019" name="Appl. Microbiol. Biotechnol.">
        <title>Genome sequence of Isaria javanica and comparative genome analysis insights into family S53 peptidase evolution in fungal entomopathogens.</title>
        <authorList>
            <person name="Lin R."/>
            <person name="Zhang X."/>
            <person name="Xin B."/>
            <person name="Zou M."/>
            <person name="Gao Y."/>
            <person name="Qin F."/>
            <person name="Hu Q."/>
            <person name="Xie B."/>
            <person name="Cheng X."/>
        </authorList>
    </citation>
    <scope>NUCLEOTIDE SEQUENCE [LARGE SCALE GENOMIC DNA]</scope>
    <source>
        <strain evidence="3 4">IJ1G</strain>
    </source>
</reference>
<keyword evidence="2" id="KW-0472">Membrane</keyword>